<reference evidence="1" key="1">
    <citation type="journal article" date="2019" name="Sci. Rep.">
        <title>Draft genome of Tanacetum cinerariifolium, the natural source of mosquito coil.</title>
        <authorList>
            <person name="Yamashiro T."/>
            <person name="Shiraishi A."/>
            <person name="Satake H."/>
            <person name="Nakayama K."/>
        </authorList>
    </citation>
    <scope>NUCLEOTIDE SEQUENCE</scope>
</reference>
<comment type="caution">
    <text evidence="1">The sequence shown here is derived from an EMBL/GenBank/DDBJ whole genome shotgun (WGS) entry which is preliminary data.</text>
</comment>
<organism evidence="1">
    <name type="scientific">Tanacetum cinerariifolium</name>
    <name type="common">Dalmatian daisy</name>
    <name type="synonym">Chrysanthemum cinerariifolium</name>
    <dbReference type="NCBI Taxonomy" id="118510"/>
    <lineage>
        <taxon>Eukaryota</taxon>
        <taxon>Viridiplantae</taxon>
        <taxon>Streptophyta</taxon>
        <taxon>Embryophyta</taxon>
        <taxon>Tracheophyta</taxon>
        <taxon>Spermatophyta</taxon>
        <taxon>Magnoliopsida</taxon>
        <taxon>eudicotyledons</taxon>
        <taxon>Gunneridae</taxon>
        <taxon>Pentapetalae</taxon>
        <taxon>asterids</taxon>
        <taxon>campanulids</taxon>
        <taxon>Asterales</taxon>
        <taxon>Asteraceae</taxon>
        <taxon>Asteroideae</taxon>
        <taxon>Anthemideae</taxon>
        <taxon>Anthemidinae</taxon>
        <taxon>Tanacetum</taxon>
    </lineage>
</organism>
<protein>
    <submittedName>
        <fullName evidence="1">Argonaute/Dicer protein, PAZ</fullName>
    </submittedName>
</protein>
<sequence length="88" mass="9248">MPPSHGVSRGRGAQSCCCANYAMRNLSIGTSMPVASVQEAVSLPLVASSSTLMKPTARSGFGTVGRKVMITANHFLVPLGDKNPHQYD</sequence>
<dbReference type="AlphaFoldDB" id="A0A699RXF7"/>
<feature type="non-terminal residue" evidence="1">
    <location>
        <position position="88"/>
    </location>
</feature>
<dbReference type="EMBL" id="BKCJ011113885">
    <property type="protein sequence ID" value="GFC88121.1"/>
    <property type="molecule type" value="Genomic_DNA"/>
</dbReference>
<name>A0A699RXF7_TANCI</name>
<evidence type="ECO:0000313" key="1">
    <source>
        <dbReference type="EMBL" id="GFC88121.1"/>
    </source>
</evidence>
<gene>
    <name evidence="1" type="ORF">Tci_860091</name>
</gene>
<accession>A0A699RXF7</accession>
<proteinExistence type="predicted"/>